<name>A0A8X6PS91_NEPPI</name>
<dbReference type="EMBL" id="BMAW01072403">
    <property type="protein sequence ID" value="GFT82740.1"/>
    <property type="molecule type" value="Genomic_DNA"/>
</dbReference>
<evidence type="ECO:0000313" key="1">
    <source>
        <dbReference type="EMBL" id="GFT82740.1"/>
    </source>
</evidence>
<proteinExistence type="predicted"/>
<dbReference type="InterPro" id="IPR008042">
    <property type="entry name" value="Retrotrans_Pao"/>
</dbReference>
<dbReference type="AlphaFoldDB" id="A0A8X6PS91"/>
<dbReference type="OrthoDB" id="6436120at2759"/>
<sequence>MEVLIESLDRSFNCNFDQDIICNDVPSVSYEPWIEELQSMNIQMFDMENHSGPIDVLVGADVAGRLFTGIQFNDLITSLDNEAKILPLFKESPHNLAEGKFNLRGWKYTGDDDPEQVTSVLGLIWNRKEDEMKINLDWIETFKLEIESKRVILSVTHRVFNPNGFLCPVFLIPKLMLQKMWKDNIPWDKEVEDNL</sequence>
<gene>
    <name evidence="1" type="primary">AVEN_155635_1</name>
    <name evidence="1" type="ORF">NPIL_484771</name>
</gene>
<reference evidence="1" key="1">
    <citation type="submission" date="2020-08" db="EMBL/GenBank/DDBJ databases">
        <title>Multicomponent nature underlies the extraordinary mechanical properties of spider dragline silk.</title>
        <authorList>
            <person name="Kono N."/>
            <person name="Nakamura H."/>
            <person name="Mori M."/>
            <person name="Yoshida Y."/>
            <person name="Ohtoshi R."/>
            <person name="Malay A.D."/>
            <person name="Moran D.A.P."/>
            <person name="Tomita M."/>
            <person name="Numata K."/>
            <person name="Arakawa K."/>
        </authorList>
    </citation>
    <scope>NUCLEOTIDE SEQUENCE</scope>
</reference>
<accession>A0A8X6PS91</accession>
<dbReference type="Proteomes" id="UP000887013">
    <property type="component" value="Unassembled WGS sequence"/>
</dbReference>
<keyword evidence="2" id="KW-1185">Reference proteome</keyword>
<organism evidence="1 2">
    <name type="scientific">Nephila pilipes</name>
    <name type="common">Giant wood spider</name>
    <name type="synonym">Nephila maculata</name>
    <dbReference type="NCBI Taxonomy" id="299642"/>
    <lineage>
        <taxon>Eukaryota</taxon>
        <taxon>Metazoa</taxon>
        <taxon>Ecdysozoa</taxon>
        <taxon>Arthropoda</taxon>
        <taxon>Chelicerata</taxon>
        <taxon>Arachnida</taxon>
        <taxon>Araneae</taxon>
        <taxon>Araneomorphae</taxon>
        <taxon>Entelegynae</taxon>
        <taxon>Araneoidea</taxon>
        <taxon>Nephilidae</taxon>
        <taxon>Nephila</taxon>
    </lineage>
</organism>
<evidence type="ECO:0000313" key="2">
    <source>
        <dbReference type="Proteomes" id="UP000887013"/>
    </source>
</evidence>
<dbReference type="Pfam" id="PF05380">
    <property type="entry name" value="Peptidase_A17"/>
    <property type="match status" value="1"/>
</dbReference>
<comment type="caution">
    <text evidence="1">The sequence shown here is derived from an EMBL/GenBank/DDBJ whole genome shotgun (WGS) entry which is preliminary data.</text>
</comment>
<protein>
    <submittedName>
        <fullName evidence="1">Integrase catalytic domain-containing protein</fullName>
    </submittedName>
</protein>